<keyword evidence="3 5" id="KW-1133">Transmembrane helix</keyword>
<dbReference type="InterPro" id="IPR052719">
    <property type="entry name" value="CvpA-like"/>
</dbReference>
<gene>
    <name evidence="6" type="ORF">GCM10022228_18490</name>
</gene>
<evidence type="ECO:0000256" key="2">
    <source>
        <dbReference type="ARBA" id="ARBA00022692"/>
    </source>
</evidence>
<name>A0ABP7LVK1_9GAMM</name>
<keyword evidence="2 5" id="KW-0812">Transmembrane</keyword>
<evidence type="ECO:0008006" key="8">
    <source>
        <dbReference type="Google" id="ProtNLM"/>
    </source>
</evidence>
<dbReference type="InterPro" id="IPR003825">
    <property type="entry name" value="Colicin-V_CvpA"/>
</dbReference>
<keyword evidence="4 5" id="KW-0472">Membrane</keyword>
<evidence type="ECO:0000256" key="5">
    <source>
        <dbReference type="SAM" id="Phobius"/>
    </source>
</evidence>
<feature type="transmembrane region" description="Helical" evidence="5">
    <location>
        <begin position="33"/>
        <end position="54"/>
    </location>
</feature>
<sequence length="182" mass="19425">MALTWIDMLFLAVMALSMLAGFARGLVREALGLAAWVAALVAAKALAEPVAAMLDGVIESFDARLVLAFVLVVLAVILLAGLVIRLLHAAIVWVGMGFLNRLAGAVFGVIRGVAVLLVATVLLTLTPLEQLQAWQDARLRPTFEQLHGWALGQLEQWGQPLPEAPRSIRDIGLPGFSRGDAT</sequence>
<reference evidence="7" key="1">
    <citation type="journal article" date="2019" name="Int. J. Syst. Evol. Microbiol.">
        <title>The Global Catalogue of Microorganisms (GCM) 10K type strain sequencing project: providing services to taxonomists for standard genome sequencing and annotation.</title>
        <authorList>
            <consortium name="The Broad Institute Genomics Platform"/>
            <consortium name="The Broad Institute Genome Sequencing Center for Infectious Disease"/>
            <person name="Wu L."/>
            <person name="Ma J."/>
        </authorList>
    </citation>
    <scope>NUCLEOTIDE SEQUENCE [LARGE SCALE GENOMIC DNA]</scope>
    <source>
        <strain evidence="7">JCM 16914</strain>
    </source>
</reference>
<dbReference type="Pfam" id="PF02674">
    <property type="entry name" value="Colicin_V"/>
    <property type="match status" value="1"/>
</dbReference>
<evidence type="ECO:0000256" key="3">
    <source>
        <dbReference type="ARBA" id="ARBA00022989"/>
    </source>
</evidence>
<dbReference type="PANTHER" id="PTHR36926:SF1">
    <property type="entry name" value="COLICIN V PRODUCTION PROTEIN"/>
    <property type="match status" value="1"/>
</dbReference>
<feature type="transmembrane region" description="Helical" evidence="5">
    <location>
        <begin position="102"/>
        <end position="125"/>
    </location>
</feature>
<organism evidence="6 7">
    <name type="scientific">Halomonas cibimaris</name>
    <dbReference type="NCBI Taxonomy" id="657012"/>
    <lineage>
        <taxon>Bacteria</taxon>
        <taxon>Pseudomonadati</taxon>
        <taxon>Pseudomonadota</taxon>
        <taxon>Gammaproteobacteria</taxon>
        <taxon>Oceanospirillales</taxon>
        <taxon>Halomonadaceae</taxon>
        <taxon>Halomonas</taxon>
    </lineage>
</organism>
<feature type="transmembrane region" description="Helical" evidence="5">
    <location>
        <begin position="66"/>
        <end position="96"/>
    </location>
</feature>
<evidence type="ECO:0000256" key="1">
    <source>
        <dbReference type="ARBA" id="ARBA00004141"/>
    </source>
</evidence>
<evidence type="ECO:0000313" key="7">
    <source>
        <dbReference type="Proteomes" id="UP001500133"/>
    </source>
</evidence>
<proteinExistence type="predicted"/>
<keyword evidence="7" id="KW-1185">Reference proteome</keyword>
<evidence type="ECO:0000256" key="4">
    <source>
        <dbReference type="ARBA" id="ARBA00023136"/>
    </source>
</evidence>
<comment type="caution">
    <text evidence="6">The sequence shown here is derived from an EMBL/GenBank/DDBJ whole genome shotgun (WGS) entry which is preliminary data.</text>
</comment>
<evidence type="ECO:0000313" key="6">
    <source>
        <dbReference type="EMBL" id="GAA3908360.1"/>
    </source>
</evidence>
<protein>
    <recommendedName>
        <fullName evidence="8">Colicin V production protein</fullName>
    </recommendedName>
</protein>
<dbReference type="Proteomes" id="UP001500133">
    <property type="component" value="Unassembled WGS sequence"/>
</dbReference>
<accession>A0ABP7LVK1</accession>
<comment type="subcellular location">
    <subcellularLocation>
        <location evidence="1">Membrane</location>
        <topology evidence="1">Multi-pass membrane protein</topology>
    </subcellularLocation>
</comment>
<dbReference type="PANTHER" id="PTHR36926">
    <property type="entry name" value="COLICIN V PRODUCTION PROTEIN"/>
    <property type="match status" value="1"/>
</dbReference>
<dbReference type="RefSeq" id="WP_344704615.1">
    <property type="nucleotide sequence ID" value="NZ_BAAAZT010000074.1"/>
</dbReference>
<dbReference type="EMBL" id="BAAAZT010000074">
    <property type="protein sequence ID" value="GAA3908360.1"/>
    <property type="molecule type" value="Genomic_DNA"/>
</dbReference>